<dbReference type="Proteomes" id="UP001597156">
    <property type="component" value="Unassembled WGS sequence"/>
</dbReference>
<name>A0ABW3PG88_9LACO</name>
<evidence type="ECO:0000259" key="2">
    <source>
        <dbReference type="PROSITE" id="PS51677"/>
    </source>
</evidence>
<dbReference type="InterPro" id="IPR051398">
    <property type="entry name" value="Polysacch_Deacetylase"/>
</dbReference>
<feature type="domain" description="NodB homology" evidence="2">
    <location>
        <begin position="122"/>
        <end position="296"/>
    </location>
</feature>
<sequence length="296" mass="33889">MGKKARLGILIGVIIAFLTILAISVHHNIKYELGNRPDYAISKRDEQIKNGVMVLCYHRILAANEIVKFDQQVSPNSQFHDFNVNLSQFKHQMDVIQAHHVKVLAMPQLIKLVKKHRPIHGRYVVITFDDIDRTMIDNALPVLLKHHYPFTDSIITGNTGWYKDGTKLATWPAIRRMKKRAGNLVTFAVHTNRMHYLVDHGTPVFNLPNNFVRFKRDYAVSQQVLKQKLGHRSPIFTYPYGSGTPQVQKFLDERLGLKAILTLNNGLVTTHSDLKETPRVIVNSSSWPSISKWLSQ</sequence>
<comment type="caution">
    <text evidence="3">The sequence shown here is derived from an EMBL/GenBank/DDBJ whole genome shotgun (WGS) entry which is preliminary data.</text>
</comment>
<dbReference type="EMBL" id="JBHTLH010000019">
    <property type="protein sequence ID" value="MFD1125304.1"/>
    <property type="molecule type" value="Genomic_DNA"/>
</dbReference>
<keyword evidence="1" id="KW-0732">Signal</keyword>
<organism evidence="3 4">
    <name type="scientific">Lentilactobacillus raoultii</name>
    <dbReference type="NCBI Taxonomy" id="1987503"/>
    <lineage>
        <taxon>Bacteria</taxon>
        <taxon>Bacillati</taxon>
        <taxon>Bacillota</taxon>
        <taxon>Bacilli</taxon>
        <taxon>Lactobacillales</taxon>
        <taxon>Lactobacillaceae</taxon>
        <taxon>Lentilactobacillus</taxon>
    </lineage>
</organism>
<accession>A0ABW3PG88</accession>
<dbReference type="RefSeq" id="WP_121978214.1">
    <property type="nucleotide sequence ID" value="NZ_JBHTLH010000019.1"/>
</dbReference>
<evidence type="ECO:0000313" key="4">
    <source>
        <dbReference type="Proteomes" id="UP001597156"/>
    </source>
</evidence>
<dbReference type="SUPFAM" id="SSF88713">
    <property type="entry name" value="Glycoside hydrolase/deacetylase"/>
    <property type="match status" value="1"/>
</dbReference>
<dbReference type="Pfam" id="PF01522">
    <property type="entry name" value="Polysacc_deac_1"/>
    <property type="match status" value="1"/>
</dbReference>
<dbReference type="InterPro" id="IPR011330">
    <property type="entry name" value="Glyco_hydro/deAcase_b/a-brl"/>
</dbReference>
<gene>
    <name evidence="3" type="ORF">ACFQ22_08040</name>
</gene>
<evidence type="ECO:0000256" key="1">
    <source>
        <dbReference type="ARBA" id="ARBA00022729"/>
    </source>
</evidence>
<dbReference type="PANTHER" id="PTHR34216">
    <property type="match status" value="1"/>
</dbReference>
<protein>
    <submittedName>
        <fullName evidence="3">Polysaccharide deacetylase family protein</fullName>
    </submittedName>
</protein>
<dbReference type="InterPro" id="IPR002509">
    <property type="entry name" value="NODB_dom"/>
</dbReference>
<evidence type="ECO:0000313" key="3">
    <source>
        <dbReference type="EMBL" id="MFD1125304.1"/>
    </source>
</evidence>
<proteinExistence type="predicted"/>
<reference evidence="4" key="1">
    <citation type="journal article" date="2019" name="Int. J. Syst. Evol. Microbiol.">
        <title>The Global Catalogue of Microorganisms (GCM) 10K type strain sequencing project: providing services to taxonomists for standard genome sequencing and annotation.</title>
        <authorList>
            <consortium name="The Broad Institute Genomics Platform"/>
            <consortium name="The Broad Institute Genome Sequencing Center for Infectious Disease"/>
            <person name="Wu L."/>
            <person name="Ma J."/>
        </authorList>
    </citation>
    <scope>NUCLEOTIDE SEQUENCE [LARGE SCALE GENOMIC DNA]</scope>
    <source>
        <strain evidence="4">CCUG 71848</strain>
    </source>
</reference>
<dbReference type="PROSITE" id="PS51677">
    <property type="entry name" value="NODB"/>
    <property type="match status" value="1"/>
</dbReference>
<dbReference type="PANTHER" id="PTHR34216:SF7">
    <property type="entry name" value="POLY-BETA-1,6-N-ACETYL-D-GLUCOSAMINE N-DEACETYLASE"/>
    <property type="match status" value="1"/>
</dbReference>
<keyword evidence="4" id="KW-1185">Reference proteome</keyword>
<dbReference type="Gene3D" id="3.20.20.370">
    <property type="entry name" value="Glycoside hydrolase/deacetylase"/>
    <property type="match status" value="1"/>
</dbReference>